<dbReference type="PANTHER" id="PTHR43837:SF1">
    <property type="entry name" value="RIBOSOMAL PROTEIN US12 METHYLTHIOTRANSFERASE RIMO"/>
    <property type="match status" value="1"/>
</dbReference>
<comment type="function">
    <text evidence="8">Catalyzes the methylthiolation of an aspartic acid residue of ribosomal protein uS12.</text>
</comment>
<evidence type="ECO:0000313" key="12">
    <source>
        <dbReference type="Proteomes" id="UP001056539"/>
    </source>
</evidence>
<evidence type="ECO:0000259" key="10">
    <source>
        <dbReference type="PROSITE" id="PS51918"/>
    </source>
</evidence>
<dbReference type="PROSITE" id="PS51449">
    <property type="entry name" value="MTTASE_N"/>
    <property type="match status" value="1"/>
</dbReference>
<dbReference type="SFLD" id="SFLDG01082">
    <property type="entry name" value="B12-binding_domain_containing"/>
    <property type="match status" value="1"/>
</dbReference>
<dbReference type="Gene3D" id="3.80.30.20">
    <property type="entry name" value="tm_1862 like domain"/>
    <property type="match status" value="1"/>
</dbReference>
<dbReference type="GO" id="GO:0005829">
    <property type="term" value="C:cytosol"/>
    <property type="evidence" value="ECO:0007669"/>
    <property type="project" value="TreeGrafter"/>
</dbReference>
<keyword evidence="12" id="KW-1185">Reference proteome</keyword>
<evidence type="ECO:0000256" key="3">
    <source>
        <dbReference type="ARBA" id="ARBA00022679"/>
    </source>
</evidence>
<dbReference type="InterPro" id="IPR006638">
    <property type="entry name" value="Elp3/MiaA/NifB-like_rSAM"/>
</dbReference>
<dbReference type="SFLD" id="SFLDF00274">
    <property type="entry name" value="ribosomal_protein_S12_methylth"/>
    <property type="match status" value="1"/>
</dbReference>
<keyword evidence="3 8" id="KW-0808">Transferase</keyword>
<comment type="similarity">
    <text evidence="8">Belongs to the methylthiotransferase family. RimO subfamily.</text>
</comment>
<feature type="binding site" evidence="8">
    <location>
        <position position="155"/>
    </location>
    <ligand>
        <name>[4Fe-4S] cluster</name>
        <dbReference type="ChEBI" id="CHEBI:49883"/>
        <label>2</label>
        <note>4Fe-4S-S-AdoMet</note>
    </ligand>
</feature>
<dbReference type="RefSeq" id="WP_271434516.1">
    <property type="nucleotide sequence ID" value="NZ_CP073355.1"/>
</dbReference>
<dbReference type="PANTHER" id="PTHR43837">
    <property type="entry name" value="RIBOSOMAL PROTEIN S12 METHYLTHIOTRANSFERASE RIMO"/>
    <property type="match status" value="1"/>
</dbReference>
<dbReference type="HAMAP" id="MF_01865">
    <property type="entry name" value="MTTase_RimO"/>
    <property type="match status" value="1"/>
</dbReference>
<dbReference type="InterPro" id="IPR005840">
    <property type="entry name" value="Ribosomal_uS12_MeSTrfase_RimO"/>
</dbReference>
<feature type="binding site" evidence="8">
    <location>
        <position position="81"/>
    </location>
    <ligand>
        <name>[4Fe-4S] cluster</name>
        <dbReference type="ChEBI" id="CHEBI:49883"/>
        <label>1</label>
    </ligand>
</feature>
<dbReference type="GO" id="GO:0005840">
    <property type="term" value="C:ribosome"/>
    <property type="evidence" value="ECO:0007669"/>
    <property type="project" value="UniProtKB-KW"/>
</dbReference>
<dbReference type="InterPro" id="IPR013848">
    <property type="entry name" value="Methylthiotransferase_N"/>
</dbReference>
<evidence type="ECO:0000259" key="9">
    <source>
        <dbReference type="PROSITE" id="PS51449"/>
    </source>
</evidence>
<dbReference type="NCBIfam" id="TIGR00089">
    <property type="entry name" value="MiaB/RimO family radical SAM methylthiotransferase"/>
    <property type="match status" value="1"/>
</dbReference>
<reference evidence="11" key="2">
    <citation type="submission" date="2022-06" db="EMBL/GenBank/DDBJ databases">
        <title>Thermospira aquatica gen. nov., sp. nov.</title>
        <authorList>
            <person name="Ben Ali Gam Z."/>
            <person name="Labat M."/>
        </authorList>
    </citation>
    <scope>NUCLEOTIDE SEQUENCE</scope>
    <source>
        <strain evidence="11">F1F22</strain>
    </source>
</reference>
<comment type="catalytic activity">
    <reaction evidence="8">
        <text>L-aspartate(89)-[ribosomal protein uS12]-hydrogen + (sulfur carrier)-SH + AH2 + 2 S-adenosyl-L-methionine = 3-methylsulfanyl-L-aspartate(89)-[ribosomal protein uS12]-hydrogen + (sulfur carrier)-H + 5'-deoxyadenosine + L-methionine + A + S-adenosyl-L-homocysteine + 2 H(+)</text>
        <dbReference type="Rhea" id="RHEA:37087"/>
        <dbReference type="Rhea" id="RHEA-COMP:10460"/>
        <dbReference type="Rhea" id="RHEA-COMP:10461"/>
        <dbReference type="Rhea" id="RHEA-COMP:14737"/>
        <dbReference type="Rhea" id="RHEA-COMP:14739"/>
        <dbReference type="ChEBI" id="CHEBI:13193"/>
        <dbReference type="ChEBI" id="CHEBI:15378"/>
        <dbReference type="ChEBI" id="CHEBI:17319"/>
        <dbReference type="ChEBI" id="CHEBI:17499"/>
        <dbReference type="ChEBI" id="CHEBI:29917"/>
        <dbReference type="ChEBI" id="CHEBI:29961"/>
        <dbReference type="ChEBI" id="CHEBI:57844"/>
        <dbReference type="ChEBI" id="CHEBI:57856"/>
        <dbReference type="ChEBI" id="CHEBI:59789"/>
        <dbReference type="ChEBI" id="CHEBI:64428"/>
        <dbReference type="ChEBI" id="CHEBI:73599"/>
        <dbReference type="EC" id="2.8.4.4"/>
    </reaction>
</comment>
<dbReference type="Pfam" id="PF18693">
    <property type="entry name" value="TRAM_2"/>
    <property type="match status" value="1"/>
</dbReference>
<feature type="binding site" evidence="8">
    <location>
        <position position="47"/>
    </location>
    <ligand>
        <name>[4Fe-4S] cluster</name>
        <dbReference type="ChEBI" id="CHEBI:49883"/>
        <label>1</label>
    </ligand>
</feature>
<reference evidence="11" key="1">
    <citation type="submission" date="2021-04" db="EMBL/GenBank/DDBJ databases">
        <authorList>
            <person name="Postec A."/>
        </authorList>
    </citation>
    <scope>NUCLEOTIDE SEQUENCE</scope>
    <source>
        <strain evidence="11">F1F22</strain>
    </source>
</reference>
<dbReference type="GO" id="GO:0006400">
    <property type="term" value="P:tRNA modification"/>
    <property type="evidence" value="ECO:0007669"/>
    <property type="project" value="InterPro"/>
</dbReference>
<dbReference type="FunFam" id="3.80.30.20:FF:000001">
    <property type="entry name" value="tRNA-2-methylthio-N(6)-dimethylallyladenosine synthase 2"/>
    <property type="match status" value="1"/>
</dbReference>
<name>A0AAX3BAS8_9SPIR</name>
<dbReference type="GO" id="GO:0103039">
    <property type="term" value="F:protein methylthiotransferase activity"/>
    <property type="evidence" value="ECO:0007669"/>
    <property type="project" value="UniProtKB-EC"/>
</dbReference>
<dbReference type="CDD" id="cd01335">
    <property type="entry name" value="Radical_SAM"/>
    <property type="match status" value="1"/>
</dbReference>
<dbReference type="SFLD" id="SFLDS00029">
    <property type="entry name" value="Radical_SAM"/>
    <property type="match status" value="1"/>
</dbReference>
<gene>
    <name evidence="8 11" type="primary">rimO</name>
    <name evidence="11" type="ORF">KDW03_07785</name>
</gene>
<feature type="domain" description="Radical SAM core" evidence="10">
    <location>
        <begin position="137"/>
        <end position="366"/>
    </location>
</feature>
<dbReference type="GO" id="GO:0046872">
    <property type="term" value="F:metal ion binding"/>
    <property type="evidence" value="ECO:0007669"/>
    <property type="project" value="UniProtKB-KW"/>
</dbReference>
<keyword evidence="2 8" id="KW-0963">Cytoplasm</keyword>
<feature type="binding site" evidence="8">
    <location>
        <position position="158"/>
    </location>
    <ligand>
        <name>[4Fe-4S] cluster</name>
        <dbReference type="ChEBI" id="CHEBI:49883"/>
        <label>2</label>
        <note>4Fe-4S-S-AdoMet</note>
    </ligand>
</feature>
<proteinExistence type="inferred from homology"/>
<feature type="binding site" evidence="8">
    <location>
        <position position="11"/>
    </location>
    <ligand>
        <name>[4Fe-4S] cluster</name>
        <dbReference type="ChEBI" id="CHEBI:49883"/>
        <label>1</label>
    </ligand>
</feature>
<keyword evidence="7 8" id="KW-0411">Iron-sulfur</keyword>
<dbReference type="Pfam" id="PF00919">
    <property type="entry name" value="UPF0004"/>
    <property type="match status" value="1"/>
</dbReference>
<feature type="binding site" evidence="8">
    <location>
        <position position="151"/>
    </location>
    <ligand>
        <name>[4Fe-4S] cluster</name>
        <dbReference type="ChEBI" id="CHEBI:49883"/>
        <label>2</label>
        <note>4Fe-4S-S-AdoMet</note>
    </ligand>
</feature>
<dbReference type="InterPro" id="IPR002792">
    <property type="entry name" value="TRAM_dom"/>
</dbReference>
<dbReference type="AlphaFoldDB" id="A0AAX3BAS8"/>
<dbReference type="InterPro" id="IPR005839">
    <property type="entry name" value="Methylthiotransferase"/>
</dbReference>
<dbReference type="SUPFAM" id="SSF102114">
    <property type="entry name" value="Radical SAM enzymes"/>
    <property type="match status" value="1"/>
</dbReference>
<dbReference type="GO" id="GO:0035599">
    <property type="term" value="F:aspartic acid methylthiotransferase activity"/>
    <property type="evidence" value="ECO:0007669"/>
    <property type="project" value="TreeGrafter"/>
</dbReference>
<evidence type="ECO:0000256" key="7">
    <source>
        <dbReference type="ARBA" id="ARBA00023014"/>
    </source>
</evidence>
<dbReference type="Gene3D" id="3.40.50.12160">
    <property type="entry name" value="Methylthiotransferase, N-terminal domain"/>
    <property type="match status" value="1"/>
</dbReference>
<dbReference type="InterPro" id="IPR023404">
    <property type="entry name" value="rSAM_horseshoe"/>
</dbReference>
<dbReference type="SFLD" id="SFLDG01061">
    <property type="entry name" value="methylthiotransferase"/>
    <property type="match status" value="1"/>
</dbReference>
<organism evidence="11 12">
    <name type="scientific">Thermospira aquatica</name>
    <dbReference type="NCBI Taxonomy" id="2828656"/>
    <lineage>
        <taxon>Bacteria</taxon>
        <taxon>Pseudomonadati</taxon>
        <taxon>Spirochaetota</taxon>
        <taxon>Spirochaetia</taxon>
        <taxon>Brevinematales</taxon>
        <taxon>Thermospiraceae</taxon>
        <taxon>Thermospira</taxon>
    </lineage>
</organism>
<evidence type="ECO:0000256" key="8">
    <source>
        <dbReference type="HAMAP-Rule" id="MF_01865"/>
    </source>
</evidence>
<dbReference type="KEGG" id="taqu:KDW03_07785"/>
<evidence type="ECO:0000256" key="1">
    <source>
        <dbReference type="ARBA" id="ARBA00022485"/>
    </source>
</evidence>
<sequence length="440" mass="50112">MKKVFLDALGCPKALVDAERMAYFLGTQSYTMVTTPEEADIIIVNTCGFIEEAKKESIETLLGYAELKKNNPDLEIVATGCLTERYKEKLLSLIPEIDHATGVKDPSLVLKTLSQSSYTDQTNYSDIRWKTERVLQFSGMAYAYLKISEGCNRQCGFCVIPSIRGSQRSRPIEDIVEEAYFLRDQGIEELILIAEDTSSYGLDLYKERSLTKLLPELTKIGFPWIRIMYLYPEPEVLRIVQMMKDLPGIVPYIDIPLQHASPHILESMKRGGSDGEFLTYIENIRNILPDISIRSTFILGYPGERDEDVEILARFLQKAELDRVGFFAYSDEEESYAHSLKPKIPKKKIKERIAYVANIQKSISEKRLSRFIGKTLTCINDGESRLVKGKPYRFLRTPYDAPEIDGGVYVPDNENLDTQVFHTVKIESVTSSYDLKGRIV</sequence>
<dbReference type="NCBIfam" id="TIGR01125">
    <property type="entry name" value="30S ribosomal protein S12 methylthiotransferase RimO"/>
    <property type="match status" value="1"/>
</dbReference>
<keyword evidence="11" id="KW-0689">Ribosomal protein</keyword>
<evidence type="ECO:0000256" key="6">
    <source>
        <dbReference type="ARBA" id="ARBA00023004"/>
    </source>
</evidence>
<feature type="domain" description="MTTase N-terminal" evidence="9">
    <location>
        <begin position="2"/>
        <end position="118"/>
    </location>
</feature>
<protein>
    <recommendedName>
        <fullName evidence="8">Ribosomal protein uS12 methylthiotransferase RimO</fullName>
        <shortName evidence="8">uS12 MTTase</shortName>
        <shortName evidence="8">uS12 methylthiotransferase</shortName>
        <ecNumber evidence="8">2.8.4.4</ecNumber>
    </recommendedName>
    <alternativeName>
        <fullName evidence="8">Ribosomal protein uS12 (aspartate-C(3))-methylthiotransferase</fullName>
    </alternativeName>
    <alternativeName>
        <fullName evidence="8">Ribosome maturation factor RimO</fullName>
    </alternativeName>
</protein>
<dbReference type="Proteomes" id="UP001056539">
    <property type="component" value="Chromosome"/>
</dbReference>
<accession>A0AAX3BAS8</accession>
<dbReference type="Pfam" id="PF04055">
    <property type="entry name" value="Radical_SAM"/>
    <property type="match status" value="1"/>
</dbReference>
<dbReference type="InterPro" id="IPR058240">
    <property type="entry name" value="rSAM_sf"/>
</dbReference>
<dbReference type="EMBL" id="CP073355">
    <property type="protein sequence ID" value="URA09388.1"/>
    <property type="molecule type" value="Genomic_DNA"/>
</dbReference>
<dbReference type="InterPro" id="IPR038135">
    <property type="entry name" value="Methylthiotransferase_N_sf"/>
</dbReference>
<evidence type="ECO:0000256" key="4">
    <source>
        <dbReference type="ARBA" id="ARBA00022691"/>
    </source>
</evidence>
<dbReference type="PROSITE" id="PS51918">
    <property type="entry name" value="RADICAL_SAM"/>
    <property type="match status" value="1"/>
</dbReference>
<keyword evidence="1 8" id="KW-0004">4Fe-4S</keyword>
<dbReference type="EC" id="2.8.4.4" evidence="8"/>
<keyword evidence="4 8" id="KW-0949">S-adenosyl-L-methionine</keyword>
<evidence type="ECO:0000313" key="11">
    <source>
        <dbReference type="EMBL" id="URA09388.1"/>
    </source>
</evidence>
<dbReference type="Gene3D" id="2.40.50.140">
    <property type="entry name" value="Nucleic acid-binding proteins"/>
    <property type="match status" value="1"/>
</dbReference>
<dbReference type="GO" id="GO:0051539">
    <property type="term" value="F:4 iron, 4 sulfur cluster binding"/>
    <property type="evidence" value="ECO:0007669"/>
    <property type="project" value="UniProtKB-UniRule"/>
</dbReference>
<keyword evidence="6 8" id="KW-0408">Iron</keyword>
<comment type="subcellular location">
    <subcellularLocation>
        <location evidence="8">Cytoplasm</location>
    </subcellularLocation>
</comment>
<evidence type="ECO:0000256" key="5">
    <source>
        <dbReference type="ARBA" id="ARBA00022723"/>
    </source>
</evidence>
<dbReference type="InterPro" id="IPR012340">
    <property type="entry name" value="NA-bd_OB-fold"/>
</dbReference>
<dbReference type="InterPro" id="IPR007197">
    <property type="entry name" value="rSAM"/>
</dbReference>
<dbReference type="SMART" id="SM00729">
    <property type="entry name" value="Elp3"/>
    <property type="match status" value="1"/>
</dbReference>
<evidence type="ECO:0000256" key="2">
    <source>
        <dbReference type="ARBA" id="ARBA00022490"/>
    </source>
</evidence>
<keyword evidence="5 8" id="KW-0479">Metal-binding</keyword>
<keyword evidence="11" id="KW-0687">Ribonucleoprotein</keyword>
<comment type="cofactor">
    <cofactor evidence="8">
        <name>[4Fe-4S] cluster</name>
        <dbReference type="ChEBI" id="CHEBI:49883"/>
    </cofactor>
    <text evidence="8">Binds 2 [4Fe-4S] clusters. One cluster is coordinated with 3 cysteines and an exchangeable S-adenosyl-L-methionine.</text>
</comment>